<reference evidence="2 3" key="1">
    <citation type="submission" date="2014-09" db="EMBL/GenBank/DDBJ databases">
        <authorList>
            <person name="Magalhaes I.L.F."/>
            <person name="Oliveira U."/>
            <person name="Santos F.R."/>
            <person name="Vidigal T.H.D.A."/>
            <person name="Brescovit A.D."/>
            <person name="Santos A.J."/>
        </authorList>
    </citation>
    <scope>NUCLEOTIDE SEQUENCE [LARGE SCALE GENOMIC DNA]</scope>
</reference>
<feature type="compositionally biased region" description="Basic and acidic residues" evidence="1">
    <location>
        <begin position="556"/>
        <end position="565"/>
    </location>
</feature>
<feature type="region of interest" description="Disordered" evidence="1">
    <location>
        <begin position="432"/>
        <end position="479"/>
    </location>
</feature>
<proteinExistence type="predicted"/>
<dbReference type="EMBL" id="CCYA01000272">
    <property type="protein sequence ID" value="CEH15745.1"/>
    <property type="molecule type" value="Genomic_DNA"/>
</dbReference>
<feature type="compositionally biased region" description="Low complexity" evidence="1">
    <location>
        <begin position="930"/>
        <end position="941"/>
    </location>
</feature>
<accession>A0A0P1BI97</accession>
<feature type="compositionally biased region" description="Polar residues" evidence="1">
    <location>
        <begin position="717"/>
        <end position="726"/>
    </location>
</feature>
<feature type="compositionally biased region" description="Basic and acidic residues" evidence="1">
    <location>
        <begin position="856"/>
        <end position="866"/>
    </location>
</feature>
<evidence type="ECO:0000313" key="3">
    <source>
        <dbReference type="Proteomes" id="UP000054845"/>
    </source>
</evidence>
<feature type="compositionally biased region" description="Low complexity" evidence="1">
    <location>
        <begin position="435"/>
        <end position="447"/>
    </location>
</feature>
<feature type="compositionally biased region" description="Low complexity" evidence="1">
    <location>
        <begin position="885"/>
        <end position="901"/>
    </location>
</feature>
<evidence type="ECO:0000256" key="1">
    <source>
        <dbReference type="SAM" id="MobiDB-lite"/>
    </source>
</evidence>
<feature type="compositionally biased region" description="Basic and acidic residues" evidence="1">
    <location>
        <begin position="264"/>
        <end position="288"/>
    </location>
</feature>
<sequence>MMAPPAGRRRPPTAAESPLSFISRAHRQASGDFTGTPLRKTSSSGSLGLCEQHRSLTLRTGVKSHWPGDAADLLSSFPVISEAQPQGQALVPASTPGRLFGFLQSEIDDFASHGDLSASSLFPDVPFNHTLVVNSINMKAEGCTTSVAGRSADVNPPHSANDSGYFPGDASLDLDESGQAADFDEFDDDGSPLFDNDAELDPETAAKLKVVQKAQEEASAVGATGEFACPYCDKSYNGKHARSIWRRHLQDKHAIPLSQQPRRTRWDGDANRPKNAEERRQRMLESKRKWARKKRLMEKHGQEGTPAQAAARAAMHHQHRWEPERPFFAAHNHGYAEPMMAHQDRLYASLPPTRGEHPGYHGATPIGQPLSTSHPPMPLQSLYSNAAPPDAAVFHSHHPAAPHYIHPPNPHGLELPSPATVDRIFGLPQYERSAARQGTSQSSSRQSLPLLTAGPPIFAPHEDIPAHRGSRHSKDLPQASPTRISHLRANAGHLGELSSRAGSSLVTSPGRIVPGPFAGHRQLGLSSGTAGSRQRPGEDRLADPYPDAQRTSPESFKSEDEDKLLHRQQRSSSASQADGGKSDPLTPPDSHSLAAHGASDTLASPTSTRRTTDRGGASVLIPPLGSGTTDAAMASPMARERTLPPLIGTPRRSNGLKSSHDEDAPLLTMGFEGPSLLDSLRRPGRHQGSLMTPLDYESREAGTKRTPFKFSSKDAGRSSSLFQVPQTIGRPTPARRVGQQSDQFSSPQHLDLTESLGLAPHSILRPSGSTSYGHFGNTGAITPLEGPTPVRNLGALAASPWHPSPSSPLRAIRPDNLPSSAVRTAQPEVERVEDEEEEEDEPGRFAMQETPSRPSANEEKHRDQEKAMPGTQQQTEGSERELRSALRSPPSSPIRPLLNSRMLYESPLASRKRERSPSTPRHQHNLEATGSRSSGASPSSRKAVRLV</sequence>
<dbReference type="AlphaFoldDB" id="A0A0P1BI97"/>
<dbReference type="STRING" id="401625.A0A0P1BI97"/>
<dbReference type="OrthoDB" id="2333993at2759"/>
<feature type="region of interest" description="Disordered" evidence="1">
    <location>
        <begin position="253"/>
        <end position="318"/>
    </location>
</feature>
<feature type="region of interest" description="Disordered" evidence="1">
    <location>
        <begin position="352"/>
        <end position="419"/>
    </location>
</feature>
<name>A0A0P1BI97_9BASI</name>
<protein>
    <submittedName>
        <fullName evidence="2">Uncharacterized protein</fullName>
    </submittedName>
</protein>
<feature type="region of interest" description="Disordered" evidence="1">
    <location>
        <begin position="698"/>
        <end position="748"/>
    </location>
</feature>
<feature type="region of interest" description="Disordered" evidence="1">
    <location>
        <begin position="639"/>
        <end position="658"/>
    </location>
</feature>
<feature type="region of interest" description="Disordered" evidence="1">
    <location>
        <begin position="498"/>
        <end position="632"/>
    </location>
</feature>
<keyword evidence="3" id="KW-1185">Reference proteome</keyword>
<feature type="region of interest" description="Disordered" evidence="1">
    <location>
        <begin position="26"/>
        <end position="46"/>
    </location>
</feature>
<feature type="region of interest" description="Disordered" evidence="1">
    <location>
        <begin position="774"/>
        <end position="947"/>
    </location>
</feature>
<dbReference type="Proteomes" id="UP000054845">
    <property type="component" value="Unassembled WGS sequence"/>
</dbReference>
<organism evidence="2 3">
    <name type="scientific">Ceraceosorus bombacis</name>
    <dbReference type="NCBI Taxonomy" id="401625"/>
    <lineage>
        <taxon>Eukaryota</taxon>
        <taxon>Fungi</taxon>
        <taxon>Dikarya</taxon>
        <taxon>Basidiomycota</taxon>
        <taxon>Ustilaginomycotina</taxon>
        <taxon>Exobasidiomycetes</taxon>
        <taxon>Ceraceosorales</taxon>
        <taxon>Ceraceosoraceae</taxon>
        <taxon>Ceraceosorus</taxon>
    </lineage>
</organism>
<feature type="compositionally biased region" description="Acidic residues" evidence="1">
    <location>
        <begin position="831"/>
        <end position="841"/>
    </location>
</feature>
<feature type="compositionally biased region" description="Polar residues" evidence="1">
    <location>
        <begin position="738"/>
        <end position="748"/>
    </location>
</feature>
<evidence type="ECO:0000313" key="2">
    <source>
        <dbReference type="EMBL" id="CEH15745.1"/>
    </source>
</evidence>